<evidence type="ECO:0000259" key="4">
    <source>
        <dbReference type="Pfam" id="PF00291"/>
    </source>
</evidence>
<name>A0A1U7CQ43_9BACT</name>
<dbReference type="Gene3D" id="3.40.50.1100">
    <property type="match status" value="2"/>
</dbReference>
<keyword evidence="6" id="KW-1185">Reference proteome</keyword>
<gene>
    <name evidence="5" type="primary">thrC_3</name>
    <name evidence="5" type="ORF">BSF38_02544</name>
</gene>
<dbReference type="EMBL" id="CP019082">
    <property type="protein sequence ID" value="APW61041.1"/>
    <property type="molecule type" value="Genomic_DNA"/>
</dbReference>
<evidence type="ECO:0000256" key="1">
    <source>
        <dbReference type="ARBA" id="ARBA00001933"/>
    </source>
</evidence>
<sequence>MRYVSHLACSVCGSTFEATAVLNLCPHDGRPIWMVLDLDRLKREQGPDGWWNPDLKNLWRFGGLLPLDWSDPDDRRSIVTLGEGCTPSLAYTHPLADRLGCRLEVKDEGRPHAGFGANPTLSFKDRGMAVTVSMAKALGIGRLAVPTQGNAGDSLAEYAVAARIEAAIVMSPDTDLPVLGKVAAYARLHPDLITLDLVEGTIIDCGKRVREHYVPLGYMSAATFQEPGWRTEGKKTLGLEMAEPAGDRLADRRWELPDVIVYPTGGGTGVVGMAKAFDELEALGLVGSRRPRMICVQSEAATPIVRALAEGAADVTPLPPGRTVATGLNVAQNVGHVNVLRIVRESGGCGVAVSDEAIHGTIADEWRRVRFAWSPEGAAALAALPELADRGLIKPNDRVVLVNTASPEKYLPSIRDALDGGL</sequence>
<dbReference type="RefSeq" id="WP_076346100.1">
    <property type="nucleotide sequence ID" value="NZ_CP019082.1"/>
</dbReference>
<dbReference type="STRING" id="1387353.BSF38_02544"/>
<dbReference type="InterPro" id="IPR036052">
    <property type="entry name" value="TrpB-like_PALP_sf"/>
</dbReference>
<dbReference type="KEGG" id="pbor:BSF38_02544"/>
<accession>A0A1U7CQ43</accession>
<dbReference type="GO" id="GO:0009097">
    <property type="term" value="P:isoleucine biosynthetic process"/>
    <property type="evidence" value="ECO:0007669"/>
    <property type="project" value="TreeGrafter"/>
</dbReference>
<dbReference type="NCBIfam" id="NF006050">
    <property type="entry name" value="PRK08197.1"/>
    <property type="match status" value="1"/>
</dbReference>
<proteinExistence type="predicted"/>
<dbReference type="GO" id="GO:0006567">
    <property type="term" value="P:L-threonine catabolic process"/>
    <property type="evidence" value="ECO:0007669"/>
    <property type="project" value="TreeGrafter"/>
</dbReference>
<evidence type="ECO:0000256" key="2">
    <source>
        <dbReference type="ARBA" id="ARBA00022898"/>
    </source>
</evidence>
<dbReference type="InterPro" id="IPR050147">
    <property type="entry name" value="Ser/Thr_Dehydratase"/>
</dbReference>
<evidence type="ECO:0000313" key="5">
    <source>
        <dbReference type="EMBL" id="APW61041.1"/>
    </source>
</evidence>
<dbReference type="PANTHER" id="PTHR48078:SF6">
    <property type="entry name" value="L-THREONINE DEHYDRATASE CATABOLIC TDCB"/>
    <property type="match status" value="1"/>
</dbReference>
<protein>
    <submittedName>
        <fullName evidence="5">Threonine synthase</fullName>
        <ecNumber evidence="5">4.2.3.1</ecNumber>
    </submittedName>
</protein>
<dbReference type="GO" id="GO:0006565">
    <property type="term" value="P:L-serine catabolic process"/>
    <property type="evidence" value="ECO:0007669"/>
    <property type="project" value="TreeGrafter"/>
</dbReference>
<dbReference type="Pfam" id="PF00291">
    <property type="entry name" value="PALP"/>
    <property type="match status" value="1"/>
</dbReference>
<dbReference type="GO" id="GO:0004794">
    <property type="term" value="F:threonine deaminase activity"/>
    <property type="evidence" value="ECO:0007669"/>
    <property type="project" value="TreeGrafter"/>
</dbReference>
<dbReference type="OrthoDB" id="9778118at2"/>
<keyword evidence="2" id="KW-0663">Pyridoxal phosphate</keyword>
<evidence type="ECO:0000313" key="6">
    <source>
        <dbReference type="Proteomes" id="UP000186309"/>
    </source>
</evidence>
<dbReference type="AlphaFoldDB" id="A0A1U7CQ43"/>
<organism evidence="5 6">
    <name type="scientific">Paludisphaera borealis</name>
    <dbReference type="NCBI Taxonomy" id="1387353"/>
    <lineage>
        <taxon>Bacteria</taxon>
        <taxon>Pseudomonadati</taxon>
        <taxon>Planctomycetota</taxon>
        <taxon>Planctomycetia</taxon>
        <taxon>Isosphaerales</taxon>
        <taxon>Isosphaeraceae</taxon>
        <taxon>Paludisphaera</taxon>
    </lineage>
</organism>
<dbReference type="PANTHER" id="PTHR48078">
    <property type="entry name" value="THREONINE DEHYDRATASE, MITOCHONDRIAL-RELATED"/>
    <property type="match status" value="1"/>
</dbReference>
<comment type="cofactor">
    <cofactor evidence="1">
        <name>pyridoxal 5'-phosphate</name>
        <dbReference type="ChEBI" id="CHEBI:597326"/>
    </cofactor>
</comment>
<feature type="domain" description="Tryptophan synthase beta chain-like PALP" evidence="4">
    <location>
        <begin position="79"/>
        <end position="404"/>
    </location>
</feature>
<evidence type="ECO:0000256" key="3">
    <source>
        <dbReference type="ARBA" id="ARBA00023239"/>
    </source>
</evidence>
<dbReference type="InterPro" id="IPR001926">
    <property type="entry name" value="TrpB-like_PALP"/>
</dbReference>
<keyword evidence="3 5" id="KW-0456">Lyase</keyword>
<reference evidence="6" key="1">
    <citation type="submission" date="2016-12" db="EMBL/GenBank/DDBJ databases">
        <title>Comparative genomics of four Isosphaeraceae planctomycetes: a common pool of plasmids and glycoside hydrolase genes.</title>
        <authorList>
            <person name="Ivanova A."/>
        </authorList>
    </citation>
    <scope>NUCLEOTIDE SEQUENCE [LARGE SCALE GENOMIC DNA]</scope>
    <source>
        <strain evidence="6">PX4</strain>
    </source>
</reference>
<dbReference type="EC" id="4.2.3.1" evidence="5"/>
<dbReference type="SUPFAM" id="SSF53686">
    <property type="entry name" value="Tryptophan synthase beta subunit-like PLP-dependent enzymes"/>
    <property type="match status" value="1"/>
</dbReference>
<dbReference type="GO" id="GO:0003941">
    <property type="term" value="F:L-serine ammonia-lyase activity"/>
    <property type="evidence" value="ECO:0007669"/>
    <property type="project" value="TreeGrafter"/>
</dbReference>
<dbReference type="GO" id="GO:0004795">
    <property type="term" value="F:threonine synthase activity"/>
    <property type="evidence" value="ECO:0007669"/>
    <property type="project" value="UniProtKB-EC"/>
</dbReference>
<dbReference type="Proteomes" id="UP000186309">
    <property type="component" value="Chromosome"/>
</dbReference>